<reference evidence="2" key="1">
    <citation type="submission" date="2021-01" db="EMBL/GenBank/DDBJ databases">
        <authorList>
            <person name="Corre E."/>
            <person name="Pelletier E."/>
            <person name="Niang G."/>
            <person name="Scheremetjew M."/>
            <person name="Finn R."/>
            <person name="Kale V."/>
            <person name="Holt S."/>
            <person name="Cochrane G."/>
            <person name="Meng A."/>
            <person name="Brown T."/>
            <person name="Cohen L."/>
        </authorList>
    </citation>
    <scope>NUCLEOTIDE SEQUENCE</scope>
    <source>
        <strain evidence="2">NIES-381</strain>
    </source>
</reference>
<protein>
    <submittedName>
        <fullName evidence="2">Uncharacterized protein</fullName>
    </submittedName>
</protein>
<dbReference type="EMBL" id="HBGA01111520">
    <property type="protein sequence ID" value="CAD9030374.1"/>
    <property type="molecule type" value="Transcribed_RNA"/>
</dbReference>
<evidence type="ECO:0000256" key="1">
    <source>
        <dbReference type="SAM" id="MobiDB-lite"/>
    </source>
</evidence>
<feature type="compositionally biased region" description="Gly residues" evidence="1">
    <location>
        <begin position="88"/>
        <end position="101"/>
    </location>
</feature>
<evidence type="ECO:0000313" key="2">
    <source>
        <dbReference type="EMBL" id="CAD9030374.1"/>
    </source>
</evidence>
<feature type="region of interest" description="Disordered" evidence="1">
    <location>
        <begin position="1"/>
        <end position="25"/>
    </location>
</feature>
<organism evidence="2">
    <name type="scientific">Eutreptiella gymnastica</name>
    <dbReference type="NCBI Taxonomy" id="73025"/>
    <lineage>
        <taxon>Eukaryota</taxon>
        <taxon>Discoba</taxon>
        <taxon>Euglenozoa</taxon>
        <taxon>Euglenida</taxon>
        <taxon>Spirocuta</taxon>
        <taxon>Euglenophyceae</taxon>
        <taxon>Eutreptiales</taxon>
        <taxon>Eutreptiaceae</taxon>
        <taxon>Eutreptiella</taxon>
    </lineage>
</organism>
<feature type="region of interest" description="Disordered" evidence="1">
    <location>
        <begin position="76"/>
        <end position="101"/>
    </location>
</feature>
<gene>
    <name evidence="2" type="ORF">EGYM00392_LOCUS41513</name>
</gene>
<proteinExistence type="predicted"/>
<dbReference type="AlphaFoldDB" id="A0A7S1J268"/>
<sequence>MPERCSGCPPHSASLPHTKYTHGQPTTHCAKGVGTAGGPVCPGLVWFYLGQDPSPIPLNGGWRVLPSAFQSVGDAGAERVRQGRRGGHSLGAGMRKGGVEGDAGVGVDPGPSMGVEGIWNHVWQRRGGADG</sequence>
<name>A0A7S1J268_9EUGL</name>
<accession>A0A7S1J268</accession>